<keyword evidence="1" id="KW-1133">Transmembrane helix</keyword>
<protein>
    <submittedName>
        <fullName evidence="2">Uncharacterized protein</fullName>
    </submittedName>
</protein>
<keyword evidence="1" id="KW-0472">Membrane</keyword>
<name>X1KZ42_9ZZZZ</name>
<evidence type="ECO:0000256" key="1">
    <source>
        <dbReference type="SAM" id="Phobius"/>
    </source>
</evidence>
<evidence type="ECO:0000313" key="2">
    <source>
        <dbReference type="EMBL" id="GAI12357.1"/>
    </source>
</evidence>
<dbReference type="AlphaFoldDB" id="X1KZ42"/>
<feature type="non-terminal residue" evidence="2">
    <location>
        <position position="1"/>
    </location>
</feature>
<feature type="transmembrane region" description="Helical" evidence="1">
    <location>
        <begin position="101"/>
        <end position="119"/>
    </location>
</feature>
<sequence length="278" mass="32182">EILNKKEELLFEISGVFMAVLLTKEVFLGKKETVSPKLLKEFSLKETFSSFLNLFKKIRKSTFPSLGLKAKLILPQIIVPKTKLSSSRKKIKAFFLNKNRSLIFVLVILLSLGFFLSRFEQERNIKIYNKDLAEIRQKLILADSLLILKEASPEAIQKANLLLKESWEEISSLSKKVMGLPETLNYQVSTLKDDISEKLAELNKLERIENPQVLFEFERKTFVPLKLLVFNENLYFFNPYSKNIFQLKENGEKNIIETEQEINFAASLDDSISFFSKP</sequence>
<comment type="caution">
    <text evidence="2">The sequence shown here is derived from an EMBL/GenBank/DDBJ whole genome shotgun (WGS) entry which is preliminary data.</text>
</comment>
<organism evidence="2">
    <name type="scientific">marine sediment metagenome</name>
    <dbReference type="NCBI Taxonomy" id="412755"/>
    <lineage>
        <taxon>unclassified sequences</taxon>
        <taxon>metagenomes</taxon>
        <taxon>ecological metagenomes</taxon>
    </lineage>
</organism>
<gene>
    <name evidence="2" type="ORF">S06H3_20212</name>
</gene>
<dbReference type="EMBL" id="BARV01010443">
    <property type="protein sequence ID" value="GAI12357.1"/>
    <property type="molecule type" value="Genomic_DNA"/>
</dbReference>
<feature type="non-terminal residue" evidence="2">
    <location>
        <position position="278"/>
    </location>
</feature>
<accession>X1KZ42</accession>
<proteinExistence type="predicted"/>
<keyword evidence="1" id="KW-0812">Transmembrane</keyword>
<reference evidence="2" key="1">
    <citation type="journal article" date="2014" name="Front. Microbiol.">
        <title>High frequency of phylogenetically diverse reductive dehalogenase-homologous genes in deep subseafloor sedimentary metagenomes.</title>
        <authorList>
            <person name="Kawai M."/>
            <person name="Futagami T."/>
            <person name="Toyoda A."/>
            <person name="Takaki Y."/>
            <person name="Nishi S."/>
            <person name="Hori S."/>
            <person name="Arai W."/>
            <person name="Tsubouchi T."/>
            <person name="Morono Y."/>
            <person name="Uchiyama I."/>
            <person name="Ito T."/>
            <person name="Fujiyama A."/>
            <person name="Inagaki F."/>
            <person name="Takami H."/>
        </authorList>
    </citation>
    <scope>NUCLEOTIDE SEQUENCE</scope>
    <source>
        <strain evidence="2">Expedition CK06-06</strain>
    </source>
</reference>